<reference evidence="7" key="1">
    <citation type="journal article" date="2014" name="Nat. Genet.">
        <title>Genome of the human hookworm Necator americanus.</title>
        <authorList>
            <person name="Tang Y.T."/>
            <person name="Gao X."/>
            <person name="Rosa B.A."/>
            <person name="Abubucker S."/>
            <person name="Hallsworth-Pepin K."/>
            <person name="Martin J."/>
            <person name="Tyagi R."/>
            <person name="Heizer E."/>
            <person name="Zhang X."/>
            <person name="Bhonagiri-Palsikar V."/>
            <person name="Minx P."/>
            <person name="Warren W.C."/>
            <person name="Wang Q."/>
            <person name="Zhan B."/>
            <person name="Hotez P.J."/>
            <person name="Sternberg P.W."/>
            <person name="Dougall A."/>
            <person name="Gaze S.T."/>
            <person name="Mulvenna J."/>
            <person name="Sotillo J."/>
            <person name="Ranganathan S."/>
            <person name="Rabelo E.M."/>
            <person name="Wilson R.K."/>
            <person name="Felgner P.L."/>
            <person name="Bethony J."/>
            <person name="Hawdon J.M."/>
            <person name="Gasser R.B."/>
            <person name="Loukas A."/>
            <person name="Mitreva M."/>
        </authorList>
    </citation>
    <scope>NUCLEOTIDE SEQUENCE [LARGE SCALE GENOMIC DNA]</scope>
</reference>
<dbReference type="Pfam" id="PF00191">
    <property type="entry name" value="Annexin"/>
    <property type="match status" value="1"/>
</dbReference>
<evidence type="ECO:0000256" key="3">
    <source>
        <dbReference type="ARBA" id="ARBA00022837"/>
    </source>
</evidence>
<proteinExistence type="inferred from homology"/>
<gene>
    <name evidence="6" type="ORF">NECAME_09318</name>
</gene>
<dbReference type="AlphaFoldDB" id="W2TDQ3"/>
<dbReference type="FunFam" id="1.10.220.10:FF:000002">
    <property type="entry name" value="Annexin"/>
    <property type="match status" value="1"/>
</dbReference>
<dbReference type="GO" id="GO:0005544">
    <property type="term" value="F:calcium-dependent phospholipid binding"/>
    <property type="evidence" value="ECO:0007669"/>
    <property type="project" value="UniProtKB-KW"/>
</dbReference>
<dbReference type="OrthoDB" id="5849703at2759"/>
<keyword evidence="3" id="KW-0106">Calcium</keyword>
<keyword evidence="5" id="KW-0111">Calcium/phospholipid-binding</keyword>
<protein>
    <submittedName>
        <fullName evidence="6">Annexin</fullName>
    </submittedName>
</protein>
<dbReference type="GO" id="GO:0012506">
    <property type="term" value="C:vesicle membrane"/>
    <property type="evidence" value="ECO:0007669"/>
    <property type="project" value="TreeGrafter"/>
</dbReference>
<accession>W2TDQ3</accession>
<dbReference type="GO" id="GO:0005509">
    <property type="term" value="F:calcium ion binding"/>
    <property type="evidence" value="ECO:0007669"/>
    <property type="project" value="InterPro"/>
</dbReference>
<keyword evidence="2" id="KW-0677">Repeat</keyword>
<evidence type="ECO:0000256" key="5">
    <source>
        <dbReference type="ARBA" id="ARBA00023302"/>
    </source>
</evidence>
<sequence>MPKNDLGLWWPVEPRTTIAVNGNGFEQLQKLKIRLSGASDDQKQRLLLALMEPAAVYDAKQLRKAMQDALKLYSARQRRFGLENCFIEVLVSRDTKQLELVFEEYEKVAHHSIDAAIQQDFSGTFRDGLFAIVSIVRSKPSYF</sequence>
<dbReference type="Proteomes" id="UP000053676">
    <property type="component" value="Unassembled WGS sequence"/>
</dbReference>
<dbReference type="GO" id="GO:0005737">
    <property type="term" value="C:cytoplasm"/>
    <property type="evidence" value="ECO:0007669"/>
    <property type="project" value="TreeGrafter"/>
</dbReference>
<keyword evidence="7" id="KW-1185">Reference proteome</keyword>
<feature type="non-terminal residue" evidence="6">
    <location>
        <position position="143"/>
    </location>
</feature>
<dbReference type="STRING" id="51031.W2TDQ3"/>
<dbReference type="InterPro" id="IPR037104">
    <property type="entry name" value="Annexin_sf"/>
</dbReference>
<dbReference type="PROSITE" id="PS51897">
    <property type="entry name" value="ANNEXIN_2"/>
    <property type="match status" value="1"/>
</dbReference>
<comment type="similarity">
    <text evidence="1">Belongs to the annexin family.</text>
</comment>
<dbReference type="KEGG" id="nai:NECAME_09318"/>
<dbReference type="PANTHER" id="PTHR10502:SF102">
    <property type="entry name" value="ANNEXIN B11"/>
    <property type="match status" value="1"/>
</dbReference>
<evidence type="ECO:0000313" key="6">
    <source>
        <dbReference type="EMBL" id="ETN80185.1"/>
    </source>
</evidence>
<organism evidence="6 7">
    <name type="scientific">Necator americanus</name>
    <name type="common">Human hookworm</name>
    <dbReference type="NCBI Taxonomy" id="51031"/>
    <lineage>
        <taxon>Eukaryota</taxon>
        <taxon>Metazoa</taxon>
        <taxon>Ecdysozoa</taxon>
        <taxon>Nematoda</taxon>
        <taxon>Chromadorea</taxon>
        <taxon>Rhabditida</taxon>
        <taxon>Rhabditina</taxon>
        <taxon>Rhabditomorpha</taxon>
        <taxon>Strongyloidea</taxon>
        <taxon>Ancylostomatidae</taxon>
        <taxon>Bunostominae</taxon>
        <taxon>Necator</taxon>
    </lineage>
</organism>
<dbReference type="InterPro" id="IPR018502">
    <property type="entry name" value="Annexin_repeat"/>
</dbReference>
<evidence type="ECO:0000256" key="4">
    <source>
        <dbReference type="ARBA" id="ARBA00023216"/>
    </source>
</evidence>
<dbReference type="EMBL" id="KI659171">
    <property type="protein sequence ID" value="ETN80185.1"/>
    <property type="molecule type" value="Genomic_DNA"/>
</dbReference>
<dbReference type="GO" id="GO:0005634">
    <property type="term" value="C:nucleus"/>
    <property type="evidence" value="ECO:0007669"/>
    <property type="project" value="TreeGrafter"/>
</dbReference>
<dbReference type="SMART" id="SM00335">
    <property type="entry name" value="ANX"/>
    <property type="match status" value="1"/>
</dbReference>
<evidence type="ECO:0000256" key="1">
    <source>
        <dbReference type="ARBA" id="ARBA00007831"/>
    </source>
</evidence>
<dbReference type="GO" id="GO:0005886">
    <property type="term" value="C:plasma membrane"/>
    <property type="evidence" value="ECO:0007669"/>
    <property type="project" value="TreeGrafter"/>
</dbReference>
<dbReference type="Gene3D" id="1.10.220.10">
    <property type="entry name" value="Annexin"/>
    <property type="match status" value="1"/>
</dbReference>
<evidence type="ECO:0000313" key="7">
    <source>
        <dbReference type="Proteomes" id="UP000053676"/>
    </source>
</evidence>
<keyword evidence="4" id="KW-0041">Annexin</keyword>
<dbReference type="PANTHER" id="PTHR10502">
    <property type="entry name" value="ANNEXIN"/>
    <property type="match status" value="1"/>
</dbReference>
<evidence type="ECO:0000256" key="2">
    <source>
        <dbReference type="ARBA" id="ARBA00022737"/>
    </source>
</evidence>
<dbReference type="SUPFAM" id="SSF47874">
    <property type="entry name" value="Annexin"/>
    <property type="match status" value="1"/>
</dbReference>
<dbReference type="GO" id="GO:0001786">
    <property type="term" value="F:phosphatidylserine binding"/>
    <property type="evidence" value="ECO:0007669"/>
    <property type="project" value="TreeGrafter"/>
</dbReference>
<name>W2TDQ3_NECAM</name>